<accession>H1Y783</accession>
<organism evidence="1 2">
    <name type="scientific">Mucilaginibacter paludis DSM 18603</name>
    <dbReference type="NCBI Taxonomy" id="714943"/>
    <lineage>
        <taxon>Bacteria</taxon>
        <taxon>Pseudomonadati</taxon>
        <taxon>Bacteroidota</taxon>
        <taxon>Sphingobacteriia</taxon>
        <taxon>Sphingobacteriales</taxon>
        <taxon>Sphingobacteriaceae</taxon>
        <taxon>Mucilaginibacter</taxon>
    </lineage>
</organism>
<reference evidence="1" key="1">
    <citation type="submission" date="2011-09" db="EMBL/GenBank/DDBJ databases">
        <title>The permanent draft genome of Mucilaginibacter paludis DSM 18603.</title>
        <authorList>
            <consortium name="US DOE Joint Genome Institute (JGI-PGF)"/>
            <person name="Lucas S."/>
            <person name="Han J."/>
            <person name="Lapidus A."/>
            <person name="Bruce D."/>
            <person name="Goodwin L."/>
            <person name="Pitluck S."/>
            <person name="Peters L."/>
            <person name="Kyrpides N."/>
            <person name="Mavromatis K."/>
            <person name="Ivanova N."/>
            <person name="Mikhailova N."/>
            <person name="Held B."/>
            <person name="Detter J.C."/>
            <person name="Tapia R."/>
            <person name="Han C."/>
            <person name="Land M."/>
            <person name="Hauser L."/>
            <person name="Markowitz V."/>
            <person name="Cheng J.-F."/>
            <person name="Hugenholtz P."/>
            <person name="Woyke T."/>
            <person name="Wu D."/>
            <person name="Tindall B."/>
            <person name="Brambilla E."/>
            <person name="Klenk H.-P."/>
            <person name="Eisen J.A."/>
        </authorList>
    </citation>
    <scope>NUCLEOTIDE SEQUENCE [LARGE SCALE GENOMIC DNA]</scope>
    <source>
        <strain evidence="1">DSM 18603</strain>
    </source>
</reference>
<evidence type="ECO:0000313" key="2">
    <source>
        <dbReference type="Proteomes" id="UP000002774"/>
    </source>
</evidence>
<name>H1Y783_9SPHI</name>
<protein>
    <submittedName>
        <fullName evidence="1">Uncharacterized protein</fullName>
    </submittedName>
</protein>
<dbReference type="RefSeq" id="WP_008509961.1">
    <property type="nucleotide sequence ID" value="NZ_CM001403.1"/>
</dbReference>
<dbReference type="EMBL" id="CM001403">
    <property type="protein sequence ID" value="EHQ28970.1"/>
    <property type="molecule type" value="Genomic_DNA"/>
</dbReference>
<dbReference type="Proteomes" id="UP000002774">
    <property type="component" value="Chromosome"/>
</dbReference>
<dbReference type="eggNOG" id="ENOG503272Q">
    <property type="taxonomic scope" value="Bacteria"/>
</dbReference>
<dbReference type="OrthoDB" id="665151at2"/>
<gene>
    <name evidence="1" type="ORF">Mucpa_4886</name>
</gene>
<dbReference type="HOGENOM" id="CLU_1276913_0_0_10"/>
<dbReference type="AlphaFoldDB" id="H1Y783"/>
<evidence type="ECO:0000313" key="1">
    <source>
        <dbReference type="EMBL" id="EHQ28970.1"/>
    </source>
</evidence>
<proteinExistence type="predicted"/>
<keyword evidence="2" id="KW-1185">Reference proteome</keyword>
<sequence>MLGLFKRTKIKQWEITLLNNTLSSLPNTYAQFKLQINSNLFRGVLIGMGDILGYVAFTYHNEVYQQFYDAKGRNFKLTRLKVFDQRSKTYQNFTLYFSHGVINGYSIDDVEKHDLSVDDIITNDYSKQYIGNGDYKKIEAQLTDYEKQLINPVDVYEVKLNGHIYFHIQQLQDGNFIAVDLKKIVYEIRHDPFQISPLPGNLSGVIGGKGPAG</sequence>